<name>A0A3R8S0K0_9FLAO</name>
<reference evidence="3" key="1">
    <citation type="submission" date="2018-08" db="EMBL/GenBank/DDBJ databases">
        <authorList>
            <person name="Khan S.A."/>
            <person name="J S.E."/>
        </authorList>
    </citation>
    <scope>NUCLEOTIDE SEQUENCE [LARGE SCALE GENOMIC DNA]</scope>
    <source>
        <strain evidence="3">PoM-212</strain>
    </source>
</reference>
<dbReference type="AlphaFoldDB" id="A0A3R8S0K0"/>
<reference evidence="3" key="2">
    <citation type="submission" date="2018-12" db="EMBL/GenBank/DDBJ databases">
        <title>Maribacter lutimaris sp. nov., isolated from marine sediment.</title>
        <authorList>
            <person name="Kim K.K."/>
        </authorList>
    </citation>
    <scope>NUCLEOTIDE SEQUENCE [LARGE SCALE GENOMIC DNA]</scope>
    <source>
        <strain evidence="3">PoM-212</strain>
    </source>
</reference>
<protein>
    <submittedName>
        <fullName evidence="2">Uncharacterized protein</fullName>
    </submittedName>
</protein>
<dbReference type="Proteomes" id="UP000286990">
    <property type="component" value="Unassembled WGS sequence"/>
</dbReference>
<evidence type="ECO:0000313" key="3">
    <source>
        <dbReference type="Proteomes" id="UP000286990"/>
    </source>
</evidence>
<gene>
    <name evidence="2" type="ORF">DZC72_01475</name>
</gene>
<keyword evidence="3" id="KW-1185">Reference proteome</keyword>
<proteinExistence type="predicted"/>
<evidence type="ECO:0000313" key="2">
    <source>
        <dbReference type="EMBL" id="RRQ49323.1"/>
    </source>
</evidence>
<feature type="chain" id="PRO_5018747332" evidence="1">
    <location>
        <begin position="23"/>
        <end position="298"/>
    </location>
</feature>
<organism evidence="2 3">
    <name type="scientific">Maribacter algicola</name>
    <dbReference type="NCBI Taxonomy" id="2498892"/>
    <lineage>
        <taxon>Bacteria</taxon>
        <taxon>Pseudomonadati</taxon>
        <taxon>Bacteroidota</taxon>
        <taxon>Flavobacteriia</taxon>
        <taxon>Flavobacteriales</taxon>
        <taxon>Flavobacteriaceae</taxon>
        <taxon>Maribacter</taxon>
    </lineage>
</organism>
<dbReference type="EMBL" id="QUSX01000001">
    <property type="protein sequence ID" value="RRQ49323.1"/>
    <property type="molecule type" value="Genomic_DNA"/>
</dbReference>
<evidence type="ECO:0000256" key="1">
    <source>
        <dbReference type="SAM" id="SignalP"/>
    </source>
</evidence>
<accession>A0A3R8S0K0</accession>
<sequence length="298" mass="34356">MILRTFILILAISCGNLISAQANLNDYKYIVVPKRFDAFREANQYQTSTLVKYLLSERGFNTVYEDTLPKDLASDRCLGLWVYLLDDSSMFTTKTTLVLKDCNGADIFETQQGKSKIKEYRSAYNEAIREAMQSFKGVEYQYTGDQAPKETVTLNFKNDVRTLKNKEISERMEPKGINTDKVQQKAPKNQNPMVMQEATMENQSYKNFEPVASNIGSKNESQISVNGEIWYAQEIANGYQLVDNTPKVRMKLFKSSNENMFMAQSEDKSGMVYQKEGQWIFEYYEGEKLIQEPLNIKF</sequence>
<feature type="signal peptide" evidence="1">
    <location>
        <begin position="1"/>
        <end position="22"/>
    </location>
</feature>
<keyword evidence="1" id="KW-0732">Signal</keyword>
<comment type="caution">
    <text evidence="2">The sequence shown here is derived from an EMBL/GenBank/DDBJ whole genome shotgun (WGS) entry which is preliminary data.</text>
</comment>